<dbReference type="SUPFAM" id="SSF51735">
    <property type="entry name" value="NAD(P)-binding Rossmann-fold domains"/>
    <property type="match status" value="1"/>
</dbReference>
<dbReference type="GO" id="GO:0016616">
    <property type="term" value="F:oxidoreductase activity, acting on the CH-OH group of donors, NAD or NADP as acceptor"/>
    <property type="evidence" value="ECO:0007669"/>
    <property type="project" value="InterPro"/>
</dbReference>
<evidence type="ECO:0000256" key="2">
    <source>
        <dbReference type="ARBA" id="ARBA00008754"/>
    </source>
</evidence>
<dbReference type="AlphaFoldDB" id="A0A938XTZ7"/>
<proteinExistence type="inferred from homology"/>
<dbReference type="InterPro" id="IPR036569">
    <property type="entry name" value="RpiB_LacA_LacB_sf"/>
</dbReference>
<evidence type="ECO:0000313" key="10">
    <source>
        <dbReference type="Proteomes" id="UP000774000"/>
    </source>
</evidence>
<evidence type="ECO:0000259" key="8">
    <source>
        <dbReference type="Pfam" id="PF02826"/>
    </source>
</evidence>
<dbReference type="Pfam" id="PF02826">
    <property type="entry name" value="2-Hacid_dh_C"/>
    <property type="match status" value="1"/>
</dbReference>
<evidence type="ECO:0000256" key="5">
    <source>
        <dbReference type="ARBA" id="ARBA00023235"/>
    </source>
</evidence>
<dbReference type="PANTHER" id="PTHR43761">
    <property type="entry name" value="D-ISOMER SPECIFIC 2-HYDROXYACID DEHYDROGENASE FAMILY PROTEIN (AFU_ORTHOLOGUE AFUA_1G13630)"/>
    <property type="match status" value="1"/>
</dbReference>
<dbReference type="GO" id="GO:0051287">
    <property type="term" value="F:NAD binding"/>
    <property type="evidence" value="ECO:0007669"/>
    <property type="project" value="InterPro"/>
</dbReference>
<evidence type="ECO:0000256" key="3">
    <source>
        <dbReference type="ARBA" id="ARBA00023002"/>
    </source>
</evidence>
<organism evidence="9 10">
    <name type="scientific">Halanaerobacter jeridensis</name>
    <dbReference type="NCBI Taxonomy" id="706427"/>
    <lineage>
        <taxon>Bacteria</taxon>
        <taxon>Bacillati</taxon>
        <taxon>Bacillota</taxon>
        <taxon>Clostridia</taxon>
        <taxon>Halanaerobiales</taxon>
        <taxon>Halobacteroidaceae</taxon>
        <taxon>Halanaerobacter</taxon>
    </lineage>
</organism>
<keyword evidence="10" id="KW-1185">Reference proteome</keyword>
<dbReference type="GO" id="GO:0005975">
    <property type="term" value="P:carbohydrate metabolic process"/>
    <property type="evidence" value="ECO:0007669"/>
    <property type="project" value="InterPro"/>
</dbReference>
<keyword evidence="4" id="KW-0520">NAD</keyword>
<dbReference type="SUPFAM" id="SSF89623">
    <property type="entry name" value="Ribose/Galactose isomerase RpiB/AlsB"/>
    <property type="match status" value="1"/>
</dbReference>
<evidence type="ECO:0000256" key="6">
    <source>
        <dbReference type="RuleBase" id="RU003719"/>
    </source>
</evidence>
<dbReference type="GO" id="GO:0003714">
    <property type="term" value="F:transcription corepressor activity"/>
    <property type="evidence" value="ECO:0007669"/>
    <property type="project" value="InterPro"/>
</dbReference>
<dbReference type="NCBIfam" id="TIGR01120">
    <property type="entry name" value="rpiB"/>
    <property type="match status" value="1"/>
</dbReference>
<dbReference type="InterPro" id="IPR006140">
    <property type="entry name" value="D-isomer_DH_NAD-bd"/>
</dbReference>
<name>A0A938XTZ7_9FIRM</name>
<protein>
    <submittedName>
        <fullName evidence="9">Ribose 5-phosphate isomerase B</fullName>
    </submittedName>
</protein>
<dbReference type="GO" id="GO:0016861">
    <property type="term" value="F:intramolecular oxidoreductase activity, interconverting aldoses and ketoses"/>
    <property type="evidence" value="ECO:0007669"/>
    <property type="project" value="UniProtKB-ARBA"/>
</dbReference>
<dbReference type="NCBIfam" id="TIGR00689">
    <property type="entry name" value="rpiB_lacA_lacB"/>
    <property type="match status" value="1"/>
</dbReference>
<dbReference type="PANTHER" id="PTHR43761:SF1">
    <property type="entry name" value="D-ISOMER SPECIFIC 2-HYDROXYACID DEHYDROGENASE CATALYTIC DOMAIN-CONTAINING PROTEIN-RELATED"/>
    <property type="match status" value="1"/>
</dbReference>
<keyword evidence="3 6" id="KW-0560">Oxidoreductase</keyword>
<feature type="domain" description="D-isomer specific 2-hydroxyacid dehydrogenase catalytic" evidence="7">
    <location>
        <begin position="169"/>
        <end position="472"/>
    </location>
</feature>
<dbReference type="InterPro" id="IPR050418">
    <property type="entry name" value="D-iso_2-hydroxyacid_DH_PdxB"/>
</dbReference>
<dbReference type="Pfam" id="PF00389">
    <property type="entry name" value="2-Hacid_dh"/>
    <property type="match status" value="1"/>
</dbReference>
<gene>
    <name evidence="9" type="ORF">JOC47_001715</name>
</gene>
<dbReference type="EMBL" id="JAFBDQ010000007">
    <property type="protein sequence ID" value="MBM7556864.1"/>
    <property type="molecule type" value="Genomic_DNA"/>
</dbReference>
<dbReference type="Proteomes" id="UP000774000">
    <property type="component" value="Unassembled WGS sequence"/>
</dbReference>
<comment type="similarity">
    <text evidence="2">Belongs to the LacAB/RpiB family.</text>
</comment>
<evidence type="ECO:0000259" key="7">
    <source>
        <dbReference type="Pfam" id="PF00389"/>
    </source>
</evidence>
<dbReference type="NCBIfam" id="NF004051">
    <property type="entry name" value="PRK05571.1"/>
    <property type="match status" value="1"/>
</dbReference>
<evidence type="ECO:0000313" key="9">
    <source>
        <dbReference type="EMBL" id="MBM7556864.1"/>
    </source>
</evidence>
<dbReference type="RefSeq" id="WP_204701636.1">
    <property type="nucleotide sequence ID" value="NZ_JAFBDQ010000007.1"/>
</dbReference>
<comment type="caution">
    <text evidence="9">The sequence shown here is derived from an EMBL/GenBank/DDBJ whole genome shotgun (WGS) entry which is preliminary data.</text>
</comment>
<feature type="domain" description="D-isomer specific 2-hydroxyacid dehydrogenase NAD-binding" evidence="8">
    <location>
        <begin position="264"/>
        <end position="440"/>
    </location>
</feature>
<dbReference type="InterPro" id="IPR004785">
    <property type="entry name" value="RpiB"/>
</dbReference>
<dbReference type="CDD" id="cd05299">
    <property type="entry name" value="CtBP_dh"/>
    <property type="match status" value="1"/>
</dbReference>
<dbReference type="FunFam" id="3.40.50.720:FF:000203">
    <property type="entry name" value="D-3-phosphoglycerate dehydrogenase (SerA)"/>
    <property type="match status" value="1"/>
</dbReference>
<dbReference type="PROSITE" id="PS00671">
    <property type="entry name" value="D_2_HYDROXYACID_DH_3"/>
    <property type="match status" value="1"/>
</dbReference>
<dbReference type="Gene3D" id="3.40.50.720">
    <property type="entry name" value="NAD(P)-binding Rossmann-like Domain"/>
    <property type="match status" value="2"/>
</dbReference>
<reference evidence="9" key="1">
    <citation type="submission" date="2021-01" db="EMBL/GenBank/DDBJ databases">
        <title>Genomic Encyclopedia of Type Strains, Phase IV (KMG-IV): sequencing the most valuable type-strain genomes for metagenomic binning, comparative biology and taxonomic classification.</title>
        <authorList>
            <person name="Goeker M."/>
        </authorList>
    </citation>
    <scope>NUCLEOTIDE SEQUENCE</scope>
    <source>
        <strain evidence="9">DSM 23230</strain>
    </source>
</reference>
<dbReference type="Gene3D" id="3.40.1400.10">
    <property type="entry name" value="Sugar-phosphate isomerase, RpiB/LacA/LacB"/>
    <property type="match status" value="1"/>
</dbReference>
<dbReference type="SUPFAM" id="SSF52283">
    <property type="entry name" value="Formate/glycerate dehydrogenase catalytic domain-like"/>
    <property type="match status" value="1"/>
</dbReference>
<dbReference type="InterPro" id="IPR043322">
    <property type="entry name" value="CtBP"/>
</dbReference>
<sequence>MIAIGADHAGFKLKELIKDYFDRKQIVYQDFGTFDDERVDSVDIAKTVCEKIRNEDYNKGILICGTGIGMSITANKIPGIRAALVENVYSARTSKRHNDANVICIGARVSGFSLVKEMINCWLQADFDAQTRRIRRKNKIQSLEQEYNKEEFIMSKFKVMVTDYEYETLEYEEKILKEIDAEFLKAQARTQEEVIEAAPKDVDGLLVQYAQIGEEVFKALPQLKVVARYGIGVDTVDLEAATDHGVNVVNVAEYCQDEVSDQALSLLLACARKTVLLNNDVKSGNWDFSIAKPIYRLRDRTLGIVGFGKIPRKLADKATALGLELLVHDPFVEKEVTEKYDVELVELDKLMKKSDFISIHVPLNENTKHMISTKEFELMKESSFIINTARGAVIDEEALIAALKDNELAGAALDVTEQEPITKDNPLLEMDNVIITPHVGWYSEDAQIELQTRAAEGVADVLMGNKPKYLVNQEVLEK</sequence>
<dbReference type="InterPro" id="IPR003500">
    <property type="entry name" value="RpiB_LacA_LacB"/>
</dbReference>
<dbReference type="InterPro" id="IPR006139">
    <property type="entry name" value="D-isomer_2_OHA_DH_cat_dom"/>
</dbReference>
<dbReference type="InterPro" id="IPR029753">
    <property type="entry name" value="D-isomer_DH_CS"/>
</dbReference>
<comment type="similarity">
    <text evidence="1 6">Belongs to the D-isomer specific 2-hydroxyacid dehydrogenase family.</text>
</comment>
<dbReference type="InterPro" id="IPR036291">
    <property type="entry name" value="NAD(P)-bd_dom_sf"/>
</dbReference>
<evidence type="ECO:0000256" key="1">
    <source>
        <dbReference type="ARBA" id="ARBA00005854"/>
    </source>
</evidence>
<keyword evidence="5 9" id="KW-0413">Isomerase</keyword>
<accession>A0A938XTZ7</accession>
<evidence type="ECO:0000256" key="4">
    <source>
        <dbReference type="ARBA" id="ARBA00023027"/>
    </source>
</evidence>
<dbReference type="Pfam" id="PF02502">
    <property type="entry name" value="LacAB_rpiB"/>
    <property type="match status" value="1"/>
</dbReference>